<keyword evidence="1" id="KW-0472">Membrane</keyword>
<sequence length="75" mass="8578">MSVIGLFWFVLGALFIIVGSRVTYMWLRKNMMPNDSLEDRLMGMFIAIACPTVGLLIAFAIYQIFMMMVFPSSMQ</sequence>
<dbReference type="Proteomes" id="UP000543419">
    <property type="component" value="Unassembled WGS sequence"/>
</dbReference>
<feature type="transmembrane region" description="Helical" evidence="1">
    <location>
        <begin position="45"/>
        <end position="70"/>
    </location>
</feature>
<dbReference type="RefSeq" id="WP_169240860.1">
    <property type="nucleotide sequence ID" value="NZ_JAAIIG010000003.1"/>
</dbReference>
<protein>
    <submittedName>
        <fullName evidence="2">Uncharacterized protein</fullName>
    </submittedName>
</protein>
<comment type="caution">
    <text evidence="2">The sequence shown here is derived from an EMBL/GenBank/DDBJ whole genome shotgun (WGS) entry which is preliminary data.</text>
</comment>
<accession>A0A7Y0EXX2</accession>
<reference evidence="2 3" key="1">
    <citation type="submission" date="2020-02" db="EMBL/GenBank/DDBJ databases">
        <title>Characterization of phylogenetic diversity of novel bifidobacterial species isolated in Czech ZOOs.</title>
        <authorList>
            <person name="Lugli G.A."/>
            <person name="Vera N.B."/>
            <person name="Ventura M."/>
        </authorList>
    </citation>
    <scope>NUCLEOTIDE SEQUENCE [LARGE SCALE GENOMIC DNA]</scope>
    <source>
        <strain evidence="2 3">DSM 109959</strain>
    </source>
</reference>
<keyword evidence="1" id="KW-1133">Transmembrane helix</keyword>
<evidence type="ECO:0000313" key="2">
    <source>
        <dbReference type="EMBL" id="NMM98113.1"/>
    </source>
</evidence>
<gene>
    <name evidence="2" type="ORF">G1C97_1062</name>
</gene>
<evidence type="ECO:0000256" key="1">
    <source>
        <dbReference type="SAM" id="Phobius"/>
    </source>
</evidence>
<keyword evidence="1" id="KW-0812">Transmembrane</keyword>
<keyword evidence="3" id="KW-1185">Reference proteome</keyword>
<proteinExistence type="predicted"/>
<organism evidence="2 3">
    <name type="scientific">Bifidobacterium olomucense</name>
    <dbReference type="NCBI Taxonomy" id="2675324"/>
    <lineage>
        <taxon>Bacteria</taxon>
        <taxon>Bacillati</taxon>
        <taxon>Actinomycetota</taxon>
        <taxon>Actinomycetes</taxon>
        <taxon>Bifidobacteriales</taxon>
        <taxon>Bifidobacteriaceae</taxon>
        <taxon>Bifidobacterium</taxon>
    </lineage>
</organism>
<evidence type="ECO:0000313" key="3">
    <source>
        <dbReference type="Proteomes" id="UP000543419"/>
    </source>
</evidence>
<name>A0A7Y0EXX2_9BIFI</name>
<dbReference type="EMBL" id="JAAIIG010000003">
    <property type="protein sequence ID" value="NMM98113.1"/>
    <property type="molecule type" value="Genomic_DNA"/>
</dbReference>
<dbReference type="AlphaFoldDB" id="A0A7Y0EXX2"/>
<feature type="transmembrane region" description="Helical" evidence="1">
    <location>
        <begin position="6"/>
        <end position="24"/>
    </location>
</feature>